<feature type="domain" description="Phospholipid/glycerol acyltransferase" evidence="8">
    <location>
        <begin position="62"/>
        <end position="176"/>
    </location>
</feature>
<dbReference type="PANTHER" id="PTHR23063">
    <property type="entry name" value="PHOSPHOLIPID ACYLTRANSFERASE"/>
    <property type="match status" value="1"/>
</dbReference>
<evidence type="ECO:0000256" key="1">
    <source>
        <dbReference type="ARBA" id="ARBA00004370"/>
    </source>
</evidence>
<reference evidence="9" key="1">
    <citation type="submission" date="2021-05" db="EMBL/GenBank/DDBJ databases">
        <title>Genome of Sphingobium sp. strain.</title>
        <authorList>
            <person name="Fan R."/>
        </authorList>
    </citation>
    <scope>NUCLEOTIDE SEQUENCE</scope>
    <source>
        <strain evidence="9">H33</strain>
    </source>
</reference>
<comment type="caution">
    <text evidence="9">The sequence shown here is derived from an EMBL/GenBank/DDBJ whole genome shotgun (WGS) entry which is preliminary data.</text>
</comment>
<keyword evidence="6" id="KW-0472">Membrane</keyword>
<keyword evidence="4" id="KW-1133">Transmembrane helix</keyword>
<accession>A0A9X1DCT9</accession>
<keyword evidence="2" id="KW-0808">Transferase</keyword>
<name>A0A9X1DCT9_9SPHN</name>
<keyword evidence="10" id="KW-1185">Reference proteome</keyword>
<dbReference type="Pfam" id="PF01553">
    <property type="entry name" value="Acyltransferase"/>
    <property type="match status" value="1"/>
</dbReference>
<dbReference type="EMBL" id="JAHGAW010000007">
    <property type="protein sequence ID" value="MBT2187582.1"/>
    <property type="molecule type" value="Genomic_DNA"/>
</dbReference>
<evidence type="ECO:0000313" key="10">
    <source>
        <dbReference type="Proteomes" id="UP001138757"/>
    </source>
</evidence>
<sequence length="250" mass="26893">MTTLRALLRILRLVALTAYCVPPHLLARRRRPSPWPQRFLGRAARIAGFDVRISGTPLLHDVFYVANHLSWIDILSLGGATGCAFISKDGVQATPVVGWLAAQNNTIFVARKQRGAIAGQVEAVRAAVALHQPIALFPEGTTGDGSTLLPFKPALFEVLLPPPRAIRIQPVVMDYGPAGPMVAWREGESGIANALRVLGAKGRRPLTLHFLAPFDPGDHPDRKTLSAETRARIAAALAREAPAKSAAGHR</sequence>
<evidence type="ECO:0000256" key="3">
    <source>
        <dbReference type="ARBA" id="ARBA00022692"/>
    </source>
</evidence>
<protein>
    <submittedName>
        <fullName evidence="9">1-acyl-sn-glycerol-3-phosphate acyltransferase</fullName>
    </submittedName>
</protein>
<keyword evidence="7 9" id="KW-0012">Acyltransferase</keyword>
<keyword evidence="5" id="KW-0443">Lipid metabolism</keyword>
<dbReference type="GO" id="GO:0006629">
    <property type="term" value="P:lipid metabolic process"/>
    <property type="evidence" value="ECO:0007669"/>
    <property type="project" value="UniProtKB-KW"/>
</dbReference>
<evidence type="ECO:0000313" key="9">
    <source>
        <dbReference type="EMBL" id="MBT2187582.1"/>
    </source>
</evidence>
<dbReference type="GO" id="GO:0016020">
    <property type="term" value="C:membrane"/>
    <property type="evidence" value="ECO:0007669"/>
    <property type="project" value="UniProtKB-SubCell"/>
</dbReference>
<dbReference type="SMART" id="SM00563">
    <property type="entry name" value="PlsC"/>
    <property type="match status" value="1"/>
</dbReference>
<evidence type="ECO:0000256" key="4">
    <source>
        <dbReference type="ARBA" id="ARBA00022989"/>
    </source>
</evidence>
<dbReference type="PANTHER" id="PTHR23063:SF52">
    <property type="entry name" value="LYSOPHOSPHATIDYLCHOLINE ACYLTRANSFERASE"/>
    <property type="match status" value="1"/>
</dbReference>
<evidence type="ECO:0000259" key="8">
    <source>
        <dbReference type="SMART" id="SM00563"/>
    </source>
</evidence>
<dbReference type="GO" id="GO:0016746">
    <property type="term" value="F:acyltransferase activity"/>
    <property type="evidence" value="ECO:0007669"/>
    <property type="project" value="UniProtKB-KW"/>
</dbReference>
<keyword evidence="3" id="KW-0812">Transmembrane</keyword>
<gene>
    <name evidence="9" type="ORF">KK488_11580</name>
</gene>
<comment type="subcellular location">
    <subcellularLocation>
        <location evidence="1">Membrane</location>
    </subcellularLocation>
</comment>
<dbReference type="RefSeq" id="WP_214624023.1">
    <property type="nucleotide sequence ID" value="NZ_JAHGAW010000007.1"/>
</dbReference>
<dbReference type="Proteomes" id="UP001138757">
    <property type="component" value="Unassembled WGS sequence"/>
</dbReference>
<evidence type="ECO:0000256" key="2">
    <source>
        <dbReference type="ARBA" id="ARBA00022679"/>
    </source>
</evidence>
<dbReference type="AlphaFoldDB" id="A0A9X1DCT9"/>
<dbReference type="InterPro" id="IPR002123">
    <property type="entry name" value="Plipid/glycerol_acylTrfase"/>
</dbReference>
<organism evidence="9 10">
    <name type="scientific">Sphingobium nicotianae</name>
    <dbReference type="NCBI Taxonomy" id="2782607"/>
    <lineage>
        <taxon>Bacteria</taxon>
        <taxon>Pseudomonadati</taxon>
        <taxon>Pseudomonadota</taxon>
        <taxon>Alphaproteobacteria</taxon>
        <taxon>Sphingomonadales</taxon>
        <taxon>Sphingomonadaceae</taxon>
        <taxon>Sphingobium</taxon>
    </lineage>
</organism>
<dbReference type="SUPFAM" id="SSF69593">
    <property type="entry name" value="Glycerol-3-phosphate (1)-acyltransferase"/>
    <property type="match status" value="1"/>
</dbReference>
<evidence type="ECO:0000256" key="5">
    <source>
        <dbReference type="ARBA" id="ARBA00023098"/>
    </source>
</evidence>
<evidence type="ECO:0000256" key="7">
    <source>
        <dbReference type="ARBA" id="ARBA00023315"/>
    </source>
</evidence>
<dbReference type="CDD" id="cd07989">
    <property type="entry name" value="LPLAT_AGPAT-like"/>
    <property type="match status" value="1"/>
</dbReference>
<evidence type="ECO:0000256" key="6">
    <source>
        <dbReference type="ARBA" id="ARBA00023136"/>
    </source>
</evidence>
<proteinExistence type="predicted"/>